<comment type="caution">
    <text evidence="3">The sequence shown here is derived from an EMBL/GenBank/DDBJ whole genome shotgun (WGS) entry which is preliminary data.</text>
</comment>
<evidence type="ECO:0000313" key="3">
    <source>
        <dbReference type="EMBL" id="KAK3252689.1"/>
    </source>
</evidence>
<feature type="domain" description="HAT C-terminal dimerisation" evidence="1">
    <location>
        <begin position="432"/>
        <end position="474"/>
    </location>
</feature>
<protein>
    <recommendedName>
        <fullName evidence="5">HAT C-terminal dimerisation domain-containing protein</fullName>
    </recommendedName>
</protein>
<dbReference type="Proteomes" id="UP001190700">
    <property type="component" value="Unassembled WGS sequence"/>
</dbReference>
<reference evidence="3 4" key="1">
    <citation type="journal article" date="2015" name="Genome Biol. Evol.">
        <title>Comparative Genomics of a Bacterivorous Green Alga Reveals Evolutionary Causalities and Consequences of Phago-Mixotrophic Mode of Nutrition.</title>
        <authorList>
            <person name="Burns J.A."/>
            <person name="Paasch A."/>
            <person name="Narechania A."/>
            <person name="Kim E."/>
        </authorList>
    </citation>
    <scope>NUCLEOTIDE SEQUENCE [LARGE SCALE GENOMIC DNA]</scope>
    <source>
        <strain evidence="3 4">PLY_AMNH</strain>
    </source>
</reference>
<evidence type="ECO:0000259" key="2">
    <source>
        <dbReference type="Pfam" id="PF21743"/>
    </source>
</evidence>
<dbReference type="InterPro" id="IPR047365">
    <property type="entry name" value="Tudor_AtPTM-like"/>
</dbReference>
<dbReference type="SUPFAM" id="SSF53098">
    <property type="entry name" value="Ribonuclease H-like"/>
    <property type="match status" value="1"/>
</dbReference>
<gene>
    <name evidence="3" type="ORF">CYMTET_38024</name>
</gene>
<dbReference type="EMBL" id="LGRX02025268">
    <property type="protein sequence ID" value="KAK3252689.1"/>
    <property type="molecule type" value="Genomic_DNA"/>
</dbReference>
<dbReference type="InterPro" id="IPR008906">
    <property type="entry name" value="HATC_C_dom"/>
</dbReference>
<dbReference type="AlphaFoldDB" id="A0AAE0CEB7"/>
<organism evidence="3 4">
    <name type="scientific">Cymbomonas tetramitiformis</name>
    <dbReference type="NCBI Taxonomy" id="36881"/>
    <lineage>
        <taxon>Eukaryota</taxon>
        <taxon>Viridiplantae</taxon>
        <taxon>Chlorophyta</taxon>
        <taxon>Pyramimonadophyceae</taxon>
        <taxon>Pyramimonadales</taxon>
        <taxon>Pyramimonadaceae</taxon>
        <taxon>Cymbomonas</taxon>
    </lineage>
</organism>
<evidence type="ECO:0008006" key="5">
    <source>
        <dbReference type="Google" id="ProtNLM"/>
    </source>
</evidence>
<accession>A0AAE0CEB7</accession>
<dbReference type="GO" id="GO:0046983">
    <property type="term" value="F:protein dimerization activity"/>
    <property type="evidence" value="ECO:0007669"/>
    <property type="project" value="InterPro"/>
</dbReference>
<feature type="domain" description="PTM/DIR17-like Tudor" evidence="2">
    <location>
        <begin position="269"/>
        <end position="316"/>
    </location>
</feature>
<evidence type="ECO:0000313" key="4">
    <source>
        <dbReference type="Proteomes" id="UP001190700"/>
    </source>
</evidence>
<dbReference type="Pfam" id="PF21743">
    <property type="entry name" value="PTM_DIR17_Tudor"/>
    <property type="match status" value="1"/>
</dbReference>
<name>A0AAE0CEB7_9CHLO</name>
<sequence length="499" mass="55782">MTFDGTQRRGEALSVVARWCSKRFELQLRLIQLLTIEKSPDQVALSTSLTNVCTRELELLVEAVVGWGRDSVKVNGSATARLQIIFPSSDDLLCICHTLNNAGDHALFAVKREFMTAWLILVQNDTLAGKLWKQKTRTTLASFSNTRWWSRQEVENNITLHFGLLPEFLEELESRGIGDATTKKMLSIYRRDPLQLEVSFAAGYGGLMRMLQTTYNLEGDRLEILLAFRQVESLRAYGSQLAFDNENRGLLPNTDAVIRRALEPAVGLVIKKEFPGHGIFTGKIHSIDTEDSAKWWYLIEYEDGDTETMDLQELRPHLSVHGSALRKFAIDGLMGAFKYLEDRLTGKCDSSYDCTHTYAVFKSAQLFDPSFVAENSGSIDASFVQQLACIVPLARANDGSLVSDLEGELPDYLSAAAGFTCDHTDVAAFTEAVLGWWRNHGTTIPKWSAAARIVFALSPNSCPCERVFSLLESMFGSGQDRALADYLQAALMLRYNKRL</sequence>
<proteinExistence type="predicted"/>
<evidence type="ECO:0000259" key="1">
    <source>
        <dbReference type="Pfam" id="PF05699"/>
    </source>
</evidence>
<dbReference type="InterPro" id="IPR012337">
    <property type="entry name" value="RNaseH-like_sf"/>
</dbReference>
<keyword evidence="4" id="KW-1185">Reference proteome</keyword>
<dbReference type="Pfam" id="PF05699">
    <property type="entry name" value="Dimer_Tnp_hAT"/>
    <property type="match status" value="1"/>
</dbReference>